<feature type="region of interest" description="Disordered" evidence="2">
    <location>
        <begin position="1"/>
        <end position="124"/>
    </location>
</feature>
<reference evidence="4 5" key="1">
    <citation type="submission" date="2024-01" db="EMBL/GenBank/DDBJ databases">
        <authorList>
            <person name="Alioto T."/>
            <person name="Alioto T."/>
            <person name="Gomez Garrido J."/>
        </authorList>
    </citation>
    <scope>NUCLEOTIDE SEQUENCE [LARGE SCALE GENOMIC DNA]</scope>
</reference>
<dbReference type="PANTHER" id="PTHR14522:SF2">
    <property type="entry name" value="PROLINE-RICH PROTEIN 14"/>
    <property type="match status" value="1"/>
</dbReference>
<accession>A0AAV1NQ72</accession>
<dbReference type="InterPro" id="IPR026320">
    <property type="entry name" value="PRR14"/>
</dbReference>
<dbReference type="Pfam" id="PF15386">
    <property type="entry name" value="Tantalus"/>
    <property type="match status" value="1"/>
</dbReference>
<feature type="compositionally biased region" description="Basic and acidic residues" evidence="2">
    <location>
        <begin position="821"/>
        <end position="831"/>
    </location>
</feature>
<feature type="compositionally biased region" description="Basic residues" evidence="2">
    <location>
        <begin position="554"/>
        <end position="570"/>
    </location>
</feature>
<sequence>MLTYSSDLLPQIVCPMDEDAIPPNPFYSAPPHSEPPPPLLSLSSITPSCVNDGISDGGSRKRNRVQGIRAQTSKKKSDTDSSAAQKPTRQDPSPTKRQRESGNSMVQVPQPKQPRVESANSHEKQDGFDIGAAEECQNMQNDQKTQRKNPIIVEQLADNTALNLGATKSDIDTSDGLTEQTVENASAAKGWVIGPLFQSFKSKMASFTEIVLTPVKLFRANSPPPSMDHQHKLDDFVEPQADMQSEGESSKPSDTFVPEGQNENGNLDHKVNPESSLSQTRLCDGEGEQKNKTVAPLHSRKLAFGDECAITENETNCVPLQHSPLPCLVSEQVSEPVGSVIRSSFLLQPSVDASASHESQLESVVEEQKSTLPARVKPLPRRRAGNRSEFKKVASKTLILEVTKEESETGGEHLLHINSDKADSGDIDKMLSLRSSVCYAQPDTDWLHHDSEKIESGRLVRQSLRQNRQSNLNNYANEGTLTNPTLDTQHLNNLECQRSTESYSDAGLGGTKRTVKVDCQYQDMTKRKRLTEDVKNRELLNVASDAGEEETLKPVRKRQAATTRGNRKGKNGQETLGALNEKVLLMQTECASDAASVCSLVKSNESNQKGGSSSKAKPIASCKRPKTKTGLGKPDVDLDDRMDVETAAGVASTKQAERKQLSEVDDRLSDLKPLEKLNKCRSINKKPRKQKSPNQAATTTSDSTTSSELPVEPLEVTLADVNASRDIERDETWKTGSNQPTKRLRTDRRSPAEFSRSRGAEKATQCSDSLHVLTKESQPKDDNVKFSTDPVYFEMTPFESNQPVLSPSESYLNCSVKLEKSQKVEDGKETSPEPSSVSRLRPSARRVNSKPRRVDNQRRKCRVLYSRTHVSEEATNSVTMEDADLSTSGLRPSEKTNSSFSRRLLRSHSCPEIPSLRSHDTPWISHLHSPQHSKTHTSHHHHHNHHHHHHNHNTHHHQSSTHTPFVPHTHKSLQRARRHTVCSVEVEREIAPLCLRKEVYPSRRSAPYDGISQHLSPCIALSPSTSFAALASCFLSSPLAFLSKKIDNRGAAASPGTSTHTISSPAASASSSSSSSLTSPLSSSTWHHPGFFQRGDSSDAALESSSSRSPLECKMERRQQIEEEDDGEDTSSSSQEFEDVGMREEKALSDSEIKVVQKHEERGKVSSIRIRKTLPKPQNNLTPMGLPKPIRLKKKEFSLEEIYTNKNFSKPPESRLETIFEVPLSRRNGSESWFSQRRIKRFLEFLEVGEVRKPKKPLVGVGKTGLSLAPTSRTRRGGFSKDERSLIAQDVDSLLCAKLDQLNLWLIHDQKDS</sequence>
<evidence type="ECO:0000256" key="1">
    <source>
        <dbReference type="ARBA" id="ARBA00022553"/>
    </source>
</evidence>
<feature type="compositionally biased region" description="Polar residues" evidence="2">
    <location>
        <begin position="242"/>
        <end position="253"/>
    </location>
</feature>
<feature type="compositionally biased region" description="Basic residues" evidence="2">
    <location>
        <begin position="929"/>
        <end position="959"/>
    </location>
</feature>
<evidence type="ECO:0000313" key="4">
    <source>
        <dbReference type="EMBL" id="CAK6961128.1"/>
    </source>
</evidence>
<keyword evidence="5" id="KW-1185">Reference proteome</keyword>
<feature type="compositionally biased region" description="Low complexity" evidence="2">
    <location>
        <begin position="1098"/>
        <end position="1110"/>
    </location>
</feature>
<feature type="compositionally biased region" description="Low complexity" evidence="2">
    <location>
        <begin position="1063"/>
        <end position="1085"/>
    </location>
</feature>
<feature type="compositionally biased region" description="Basic and acidic residues" evidence="2">
    <location>
        <begin position="1140"/>
        <end position="1152"/>
    </location>
</feature>
<feature type="compositionally biased region" description="Basic and acidic residues" evidence="2">
    <location>
        <begin position="655"/>
        <end position="678"/>
    </location>
</feature>
<dbReference type="InterPro" id="IPR028149">
    <property type="entry name" value="Tantalus-like"/>
</dbReference>
<feature type="compositionally biased region" description="Basic residues" evidence="2">
    <location>
        <begin position="842"/>
        <end position="851"/>
    </location>
</feature>
<comment type="caution">
    <text evidence="4">The sequence shown here is derived from an EMBL/GenBank/DDBJ whole genome shotgun (WGS) entry which is preliminary data.</text>
</comment>
<feature type="region of interest" description="Disordered" evidence="2">
    <location>
        <begin position="545"/>
        <end position="574"/>
    </location>
</feature>
<evidence type="ECO:0000256" key="2">
    <source>
        <dbReference type="SAM" id="MobiDB-lite"/>
    </source>
</evidence>
<feature type="region of interest" description="Disordered" evidence="2">
    <location>
        <begin position="603"/>
        <end position="785"/>
    </location>
</feature>
<feature type="compositionally biased region" description="Polar residues" evidence="2">
    <location>
        <begin position="603"/>
        <end position="615"/>
    </location>
</feature>
<feature type="compositionally biased region" description="Basic and acidic residues" evidence="2">
    <location>
        <begin position="1111"/>
        <end position="1121"/>
    </location>
</feature>
<feature type="region of interest" description="Disordered" evidence="2">
    <location>
        <begin position="1049"/>
        <end position="1152"/>
    </location>
</feature>
<feature type="compositionally biased region" description="Low complexity" evidence="2">
    <location>
        <begin position="698"/>
        <end position="707"/>
    </location>
</feature>
<feature type="compositionally biased region" description="Polar residues" evidence="2">
    <location>
        <begin position="90"/>
        <end position="107"/>
    </location>
</feature>
<dbReference type="EMBL" id="CAWUFR010000049">
    <property type="protein sequence ID" value="CAK6961128.1"/>
    <property type="molecule type" value="Genomic_DNA"/>
</dbReference>
<name>A0AAV1NQ72_SCOSC</name>
<protein>
    <submittedName>
        <fullName evidence="4">Uncharacterized protein LOC128378907</fullName>
    </submittedName>
</protein>
<feature type="compositionally biased region" description="Basic residues" evidence="2">
    <location>
        <begin position="682"/>
        <end position="691"/>
    </location>
</feature>
<feature type="domain" description="Tantalus-like" evidence="3">
    <location>
        <begin position="1181"/>
        <end position="1238"/>
    </location>
</feature>
<feature type="compositionally biased region" description="Basic and acidic residues" evidence="2">
    <location>
        <begin position="773"/>
        <end position="784"/>
    </location>
</feature>
<proteinExistence type="predicted"/>
<feature type="compositionally biased region" description="Polar residues" evidence="2">
    <location>
        <begin position="873"/>
        <end position="890"/>
    </location>
</feature>
<feature type="compositionally biased region" description="Basic and acidic residues" evidence="2">
    <location>
        <begin position="747"/>
        <end position="761"/>
    </location>
</feature>
<feature type="compositionally biased region" description="Basic and acidic residues" evidence="2">
    <location>
        <begin position="723"/>
        <end position="733"/>
    </location>
</feature>
<dbReference type="Proteomes" id="UP001314229">
    <property type="component" value="Unassembled WGS sequence"/>
</dbReference>
<feature type="region of interest" description="Disordered" evidence="2">
    <location>
        <begin position="821"/>
        <end position="904"/>
    </location>
</feature>
<keyword evidence="1" id="KW-0597">Phosphoprotein</keyword>
<dbReference type="PANTHER" id="PTHR14522">
    <property type="entry name" value="EMO2-RELATED"/>
    <property type="match status" value="1"/>
</dbReference>
<gene>
    <name evidence="4" type="ORF">FSCOSCO3_A013020</name>
</gene>
<evidence type="ECO:0000313" key="5">
    <source>
        <dbReference type="Proteomes" id="UP001314229"/>
    </source>
</evidence>
<organism evidence="4 5">
    <name type="scientific">Scomber scombrus</name>
    <name type="common">Atlantic mackerel</name>
    <name type="synonym">Scomber vernalis</name>
    <dbReference type="NCBI Taxonomy" id="13677"/>
    <lineage>
        <taxon>Eukaryota</taxon>
        <taxon>Metazoa</taxon>
        <taxon>Chordata</taxon>
        <taxon>Craniata</taxon>
        <taxon>Vertebrata</taxon>
        <taxon>Euteleostomi</taxon>
        <taxon>Actinopterygii</taxon>
        <taxon>Neopterygii</taxon>
        <taxon>Teleostei</taxon>
        <taxon>Neoteleostei</taxon>
        <taxon>Acanthomorphata</taxon>
        <taxon>Pelagiaria</taxon>
        <taxon>Scombriformes</taxon>
        <taxon>Scombridae</taxon>
        <taxon>Scomber</taxon>
    </lineage>
</organism>
<feature type="region of interest" description="Disordered" evidence="2">
    <location>
        <begin position="921"/>
        <end position="974"/>
    </location>
</feature>
<evidence type="ECO:0000259" key="3">
    <source>
        <dbReference type="Pfam" id="PF15386"/>
    </source>
</evidence>
<feature type="region of interest" description="Disordered" evidence="2">
    <location>
        <begin position="240"/>
        <end position="281"/>
    </location>
</feature>
<feature type="compositionally biased region" description="Basic and acidic residues" evidence="2">
    <location>
        <begin position="634"/>
        <end position="644"/>
    </location>
</feature>